<feature type="transmembrane region" description="Helical" evidence="8">
    <location>
        <begin position="286"/>
        <end position="314"/>
    </location>
</feature>
<keyword evidence="5 8" id="KW-0812">Transmembrane</keyword>
<comment type="subcellular location">
    <subcellularLocation>
        <location evidence="1">Cell membrane</location>
        <topology evidence="1">Multi-pass membrane protein</topology>
    </subcellularLocation>
</comment>
<keyword evidence="7 8" id="KW-0472">Membrane</keyword>
<evidence type="ECO:0000256" key="2">
    <source>
        <dbReference type="ARBA" id="ARBA00007783"/>
    </source>
</evidence>
<comment type="caution">
    <text evidence="10">The sequence shown here is derived from an EMBL/GenBank/DDBJ whole genome shotgun (WGS) entry which is preliminary data.</text>
</comment>
<dbReference type="InterPro" id="IPR047817">
    <property type="entry name" value="ABC2_TM_bact-type"/>
</dbReference>
<evidence type="ECO:0000256" key="8">
    <source>
        <dbReference type="SAM" id="Phobius"/>
    </source>
</evidence>
<evidence type="ECO:0000313" key="11">
    <source>
        <dbReference type="Proteomes" id="UP000431684"/>
    </source>
</evidence>
<evidence type="ECO:0000256" key="1">
    <source>
        <dbReference type="ARBA" id="ARBA00004651"/>
    </source>
</evidence>
<evidence type="ECO:0000256" key="3">
    <source>
        <dbReference type="ARBA" id="ARBA00022448"/>
    </source>
</evidence>
<reference evidence="10 11" key="1">
    <citation type="submission" date="2019-11" db="EMBL/GenBank/DDBJ databases">
        <title>Draft Genome Sequences of Six Type Strains of the Genus Massilia.</title>
        <authorList>
            <person name="Miess H."/>
            <person name="Frediansyah A."/>
            <person name="Goeker M."/>
            <person name="Gross H."/>
        </authorList>
    </citation>
    <scope>NUCLEOTIDE SEQUENCE [LARGE SCALE GENOMIC DNA]</scope>
    <source>
        <strain evidence="10 11">DSM 17513</strain>
    </source>
</reference>
<dbReference type="GO" id="GO:0140359">
    <property type="term" value="F:ABC-type transporter activity"/>
    <property type="evidence" value="ECO:0007669"/>
    <property type="project" value="InterPro"/>
</dbReference>
<name>A0A6I3X8S2_9BURK</name>
<evidence type="ECO:0000256" key="4">
    <source>
        <dbReference type="ARBA" id="ARBA00022475"/>
    </source>
</evidence>
<evidence type="ECO:0000256" key="5">
    <source>
        <dbReference type="ARBA" id="ARBA00022692"/>
    </source>
</evidence>
<feature type="transmembrane region" description="Helical" evidence="8">
    <location>
        <begin position="406"/>
        <end position="427"/>
    </location>
</feature>
<sequence>MTAILALIRKDLKLYINDRRALAIHLLVPVIVAAFFGALFGGGGGGSGRGQTGKIDIALVQQDSSDIGLKIAAGLKAEPSLRVQELTLQEARARVAAGKVTVAVVIPDGFGGAAGGALFGAGEKPALPLFYDPSQSTVLAMVKGLLTKEVMQHVSAEMFNGETGRAFTDNSLAQIEEAATSDPEQAALRDMLHGVRAFQARQEQRRAAAGVAAGPGQGGLSMPFDTRDEAVSSGPAYNVYAHTFAGMGVQFILFMGIDLGIGLLTARRTGIWNRLLAAPVTQGQVLLSRMLSGTIIAAGLLVAIFVCAVVLFGVEITNPLGFAFVTLSFALMTATFGLLIAALGRTPDAARGIATFATLMIVMLGGAWVPSFIFPEWLQAVSMAMPARWAIDGLDAVTWRGLGLGAALHCAAVQLGFAALFGALAAWRFRARALNA</sequence>
<evidence type="ECO:0000256" key="6">
    <source>
        <dbReference type="ARBA" id="ARBA00022989"/>
    </source>
</evidence>
<keyword evidence="3" id="KW-0813">Transport</keyword>
<dbReference type="PROSITE" id="PS51012">
    <property type="entry name" value="ABC_TM2"/>
    <property type="match status" value="1"/>
</dbReference>
<dbReference type="PANTHER" id="PTHR30294">
    <property type="entry name" value="MEMBRANE COMPONENT OF ABC TRANSPORTER YHHJ-RELATED"/>
    <property type="match status" value="1"/>
</dbReference>
<dbReference type="Pfam" id="PF12698">
    <property type="entry name" value="ABC2_membrane_3"/>
    <property type="match status" value="1"/>
</dbReference>
<evidence type="ECO:0000256" key="7">
    <source>
        <dbReference type="ARBA" id="ARBA00023136"/>
    </source>
</evidence>
<dbReference type="PANTHER" id="PTHR30294:SF38">
    <property type="entry name" value="TRANSPORT PERMEASE PROTEIN"/>
    <property type="match status" value="1"/>
</dbReference>
<accession>A0A6I3X8S2</accession>
<feature type="domain" description="ABC transmembrane type-2" evidence="9">
    <location>
        <begin position="209"/>
        <end position="432"/>
    </location>
</feature>
<dbReference type="AlphaFoldDB" id="A0A6I3X8S2"/>
<feature type="transmembrane region" description="Helical" evidence="8">
    <location>
        <begin position="239"/>
        <end position="265"/>
    </location>
</feature>
<dbReference type="EMBL" id="WNWM01000002">
    <property type="protein sequence ID" value="MUI12707.1"/>
    <property type="molecule type" value="Genomic_DNA"/>
</dbReference>
<organism evidence="10 11">
    <name type="scientific">Pseudoduganella dura</name>
    <dbReference type="NCBI Taxonomy" id="321982"/>
    <lineage>
        <taxon>Bacteria</taxon>
        <taxon>Pseudomonadati</taxon>
        <taxon>Pseudomonadota</taxon>
        <taxon>Betaproteobacteria</taxon>
        <taxon>Burkholderiales</taxon>
        <taxon>Oxalobacteraceae</taxon>
        <taxon>Telluria group</taxon>
        <taxon>Pseudoduganella</taxon>
    </lineage>
</organism>
<keyword evidence="4" id="KW-1003">Cell membrane</keyword>
<keyword evidence="11" id="KW-1185">Reference proteome</keyword>
<dbReference type="Gene3D" id="3.40.1710.10">
    <property type="entry name" value="abc type-2 transporter like domain"/>
    <property type="match status" value="1"/>
</dbReference>
<proteinExistence type="inferred from homology"/>
<dbReference type="RefSeq" id="WP_155708616.1">
    <property type="nucleotide sequence ID" value="NZ_BMWU01000017.1"/>
</dbReference>
<evidence type="ECO:0000259" key="9">
    <source>
        <dbReference type="PROSITE" id="PS51012"/>
    </source>
</evidence>
<comment type="similarity">
    <text evidence="2">Belongs to the ABC-2 integral membrane protein family.</text>
</comment>
<dbReference type="OrthoDB" id="63188at2"/>
<feature type="transmembrane region" description="Helical" evidence="8">
    <location>
        <begin position="320"/>
        <end position="341"/>
    </location>
</feature>
<protein>
    <submittedName>
        <fullName evidence="10">ABC transporter permease subunit</fullName>
    </submittedName>
</protein>
<gene>
    <name evidence="10" type="ORF">GJV26_09515</name>
</gene>
<dbReference type="Proteomes" id="UP000431684">
    <property type="component" value="Unassembled WGS sequence"/>
</dbReference>
<dbReference type="GO" id="GO:0005886">
    <property type="term" value="C:plasma membrane"/>
    <property type="evidence" value="ECO:0007669"/>
    <property type="project" value="UniProtKB-SubCell"/>
</dbReference>
<evidence type="ECO:0000313" key="10">
    <source>
        <dbReference type="EMBL" id="MUI12707.1"/>
    </source>
</evidence>
<feature type="transmembrane region" description="Helical" evidence="8">
    <location>
        <begin position="21"/>
        <end position="41"/>
    </location>
</feature>
<feature type="transmembrane region" description="Helical" evidence="8">
    <location>
        <begin position="353"/>
        <end position="374"/>
    </location>
</feature>
<dbReference type="InterPro" id="IPR051449">
    <property type="entry name" value="ABC-2_transporter_component"/>
</dbReference>
<dbReference type="InterPro" id="IPR013525">
    <property type="entry name" value="ABC2_TM"/>
</dbReference>
<keyword evidence="6 8" id="KW-1133">Transmembrane helix</keyword>